<dbReference type="Proteomes" id="UP001147747">
    <property type="component" value="Unassembled WGS sequence"/>
</dbReference>
<dbReference type="PIRSF" id="PIRSF000103">
    <property type="entry name" value="HIBADH"/>
    <property type="match status" value="1"/>
</dbReference>
<organism evidence="7 8">
    <name type="scientific">Penicillium cosmopolitanum</name>
    <dbReference type="NCBI Taxonomy" id="1131564"/>
    <lineage>
        <taxon>Eukaryota</taxon>
        <taxon>Fungi</taxon>
        <taxon>Dikarya</taxon>
        <taxon>Ascomycota</taxon>
        <taxon>Pezizomycotina</taxon>
        <taxon>Eurotiomycetes</taxon>
        <taxon>Eurotiomycetidae</taxon>
        <taxon>Eurotiales</taxon>
        <taxon>Aspergillaceae</taxon>
        <taxon>Penicillium</taxon>
    </lineage>
</organism>
<gene>
    <name evidence="7" type="ORF">N7509_011654</name>
</gene>
<dbReference type="SUPFAM" id="SSF48179">
    <property type="entry name" value="6-phosphogluconate dehydrogenase C-terminal domain-like"/>
    <property type="match status" value="1"/>
</dbReference>
<feature type="domain" description="6-phosphogluconate dehydrogenase NADP-binding" evidence="5">
    <location>
        <begin position="5"/>
        <end position="144"/>
    </location>
</feature>
<dbReference type="EMBL" id="JAPZBU010000011">
    <property type="protein sequence ID" value="KAJ5378535.1"/>
    <property type="molecule type" value="Genomic_DNA"/>
</dbReference>
<evidence type="ECO:0000256" key="1">
    <source>
        <dbReference type="ARBA" id="ARBA00007598"/>
    </source>
</evidence>
<evidence type="ECO:0000256" key="3">
    <source>
        <dbReference type="ARBA" id="ARBA00023027"/>
    </source>
</evidence>
<dbReference type="Pfam" id="PF14833">
    <property type="entry name" value="NAD_binding_11"/>
    <property type="match status" value="1"/>
</dbReference>
<reference evidence="7" key="2">
    <citation type="journal article" date="2023" name="IMA Fungus">
        <title>Comparative genomic study of the Penicillium genus elucidates a diverse pangenome and 15 lateral gene transfer events.</title>
        <authorList>
            <person name="Petersen C."/>
            <person name="Sorensen T."/>
            <person name="Nielsen M.R."/>
            <person name="Sondergaard T.E."/>
            <person name="Sorensen J.L."/>
            <person name="Fitzpatrick D.A."/>
            <person name="Frisvad J.C."/>
            <person name="Nielsen K.L."/>
        </authorList>
    </citation>
    <scope>NUCLEOTIDE SEQUENCE</scope>
    <source>
        <strain evidence="7">IBT 29677</strain>
    </source>
</reference>
<dbReference type="InterPro" id="IPR006115">
    <property type="entry name" value="6PGDH_NADP-bd"/>
</dbReference>
<dbReference type="PANTHER" id="PTHR43580:SF8">
    <property type="entry name" value="6-PHOSPHOGLUCONATE DEHYDROGENASE NADP-BINDING DOMAIN-CONTAINING PROTEIN-RELATED"/>
    <property type="match status" value="1"/>
</dbReference>
<dbReference type="InterPro" id="IPR015815">
    <property type="entry name" value="HIBADH-related"/>
</dbReference>
<dbReference type="PANTHER" id="PTHR43580">
    <property type="entry name" value="OXIDOREDUCTASE GLYR1-RELATED"/>
    <property type="match status" value="1"/>
</dbReference>
<dbReference type="RefSeq" id="XP_056482321.1">
    <property type="nucleotide sequence ID" value="XM_056636291.1"/>
</dbReference>
<keyword evidence="3" id="KW-0520">NAD</keyword>
<keyword evidence="8" id="KW-1185">Reference proteome</keyword>
<evidence type="ECO:0000313" key="8">
    <source>
        <dbReference type="Proteomes" id="UP001147747"/>
    </source>
</evidence>
<dbReference type="InterPro" id="IPR029154">
    <property type="entry name" value="HIBADH-like_NADP-bd"/>
</dbReference>
<dbReference type="Pfam" id="PF03446">
    <property type="entry name" value="NAD_binding_2"/>
    <property type="match status" value="1"/>
</dbReference>
<evidence type="ECO:0000256" key="4">
    <source>
        <dbReference type="PIRSR" id="PIRSR000103-1"/>
    </source>
</evidence>
<evidence type="ECO:0000256" key="2">
    <source>
        <dbReference type="ARBA" id="ARBA00023002"/>
    </source>
</evidence>
<dbReference type="InterPro" id="IPR051265">
    <property type="entry name" value="HIBADH-related_NP60_sf"/>
</dbReference>
<dbReference type="GO" id="GO:0050661">
    <property type="term" value="F:NADP binding"/>
    <property type="evidence" value="ECO:0007669"/>
    <property type="project" value="InterPro"/>
</dbReference>
<name>A0A9W9VGD8_9EURO</name>
<dbReference type="GO" id="GO:0016491">
    <property type="term" value="F:oxidoreductase activity"/>
    <property type="evidence" value="ECO:0007669"/>
    <property type="project" value="UniProtKB-KW"/>
</dbReference>
<dbReference type="Gene3D" id="1.10.1040.10">
    <property type="entry name" value="N-(1-d-carboxylethyl)-l-norvaline Dehydrogenase, domain 2"/>
    <property type="match status" value="1"/>
</dbReference>
<sequence length="304" mass="33086">MGLAMASNLQKHLNSQGHSPLRIWNRTTSKGENITTLGGIQCETIAGLISQCDIIFISLNNDDTLRIVLEDIIHTANLTNKIFVDTTTVHPDTSKGISAKLKMKKASLVSAPVFGSAPMASECKVLIVAAGEPDSIRNISPYIKGVIARDMLEVDERPEKASLLKIIGNFLVSGMTEIVGEAHVFAEKSEMDHGIVEKLLEAQFGPLPAMISRRLTQGVYIPPKGVSPWSNLDLALKDTGHAIDCAGAVGTRLRVGEVIQDHQQRAKAYSQEQKRQLDSAALYGIIRCDAGLDFENEFVKQRDA</sequence>
<evidence type="ECO:0008006" key="9">
    <source>
        <dbReference type="Google" id="ProtNLM"/>
    </source>
</evidence>
<dbReference type="InterPro" id="IPR036291">
    <property type="entry name" value="NAD(P)-bd_dom_sf"/>
</dbReference>
<feature type="domain" description="3-hydroxyisobutyrate dehydrogenase-like NAD-binding" evidence="6">
    <location>
        <begin position="162"/>
        <end position="282"/>
    </location>
</feature>
<dbReference type="InterPro" id="IPR008927">
    <property type="entry name" value="6-PGluconate_DH-like_C_sf"/>
</dbReference>
<dbReference type="Gene3D" id="3.40.50.720">
    <property type="entry name" value="NAD(P)-binding Rossmann-like Domain"/>
    <property type="match status" value="1"/>
</dbReference>
<protein>
    <recommendedName>
        <fullName evidence="9">6-phosphogluconate dehydrogenase NADP-binding domain-containing protein</fullName>
    </recommendedName>
</protein>
<keyword evidence="2" id="KW-0560">Oxidoreductase</keyword>
<dbReference type="GO" id="GO:0051287">
    <property type="term" value="F:NAD binding"/>
    <property type="evidence" value="ECO:0007669"/>
    <property type="project" value="InterPro"/>
</dbReference>
<comment type="caution">
    <text evidence="7">The sequence shown here is derived from an EMBL/GenBank/DDBJ whole genome shotgun (WGS) entry which is preliminary data.</text>
</comment>
<dbReference type="SUPFAM" id="SSF51735">
    <property type="entry name" value="NAD(P)-binding Rossmann-fold domains"/>
    <property type="match status" value="1"/>
</dbReference>
<dbReference type="GeneID" id="81375271"/>
<accession>A0A9W9VGD8</accession>
<dbReference type="AlphaFoldDB" id="A0A9W9VGD8"/>
<dbReference type="OrthoDB" id="435038at2759"/>
<feature type="active site" evidence="4">
    <location>
        <position position="165"/>
    </location>
</feature>
<proteinExistence type="inferred from homology"/>
<evidence type="ECO:0000313" key="7">
    <source>
        <dbReference type="EMBL" id="KAJ5378535.1"/>
    </source>
</evidence>
<dbReference type="InterPro" id="IPR013328">
    <property type="entry name" value="6PGD_dom2"/>
</dbReference>
<evidence type="ECO:0000259" key="5">
    <source>
        <dbReference type="Pfam" id="PF03446"/>
    </source>
</evidence>
<reference evidence="7" key="1">
    <citation type="submission" date="2022-12" db="EMBL/GenBank/DDBJ databases">
        <authorList>
            <person name="Petersen C."/>
        </authorList>
    </citation>
    <scope>NUCLEOTIDE SEQUENCE</scope>
    <source>
        <strain evidence="7">IBT 29677</strain>
    </source>
</reference>
<comment type="similarity">
    <text evidence="1">Belongs to the HIBADH-related family. NP60 subfamily.</text>
</comment>
<evidence type="ECO:0000259" key="6">
    <source>
        <dbReference type="Pfam" id="PF14833"/>
    </source>
</evidence>